<dbReference type="AlphaFoldDB" id="A0A1D2AIQ1"/>
<organism evidence="2">
    <name type="scientific">Ornithodoros brasiliensis</name>
    <name type="common">Mouro tick</name>
    <dbReference type="NCBI Taxonomy" id="888526"/>
    <lineage>
        <taxon>Eukaryota</taxon>
        <taxon>Metazoa</taxon>
        <taxon>Ecdysozoa</taxon>
        <taxon>Arthropoda</taxon>
        <taxon>Chelicerata</taxon>
        <taxon>Arachnida</taxon>
        <taxon>Acari</taxon>
        <taxon>Parasitiformes</taxon>
        <taxon>Ixodida</taxon>
        <taxon>Ixodoidea</taxon>
        <taxon>Argasidae</taxon>
        <taxon>Ornithodorinae</taxon>
        <taxon>Ornithodoros</taxon>
    </lineage>
</organism>
<dbReference type="SUPFAM" id="SSF50814">
    <property type="entry name" value="Lipocalins"/>
    <property type="match status" value="1"/>
</dbReference>
<name>A0A1D2AIQ1_ORNBR</name>
<dbReference type="EMBL" id="GETE01000496">
    <property type="protein sequence ID" value="JAT79076.1"/>
    <property type="molecule type" value="Transcribed_RNA"/>
</dbReference>
<evidence type="ECO:0000313" key="2">
    <source>
        <dbReference type="EMBL" id="JAT79076.1"/>
    </source>
</evidence>
<sequence length="195" mass="21259">VHRLEGQPSWSSGPPASTKVVYYTEKSVTPFLSVIPKMLATVVFLAVFALGANARGCASGPFNARKSIVGPGNGRYGLQKSTYSKEKNCLYVVPPSGTPSSWPTNYPFGYKEGGNWVRKTGQVEGVGPFILDKDEDYGTTVTQLIYSDYKECDVTHFYGKDFGGPHLELWKHSAAKAGSAALKCCEENTRQSCRD</sequence>
<feature type="transmembrane region" description="Helical" evidence="1">
    <location>
        <begin position="31"/>
        <end position="52"/>
    </location>
</feature>
<keyword evidence="1" id="KW-1133">Transmembrane helix</keyword>
<protein>
    <submittedName>
        <fullName evidence="2">Salivary lipocalin</fullName>
    </submittedName>
</protein>
<dbReference type="InterPro" id="IPR012674">
    <property type="entry name" value="Calycin"/>
</dbReference>
<reference evidence="2" key="1">
    <citation type="submission" date="2016-07" db="EMBL/GenBank/DDBJ databases">
        <title>Salivary Glands transcriptome analysis on engorged females of Ornithodoros brasiliensis (Acari:Argasidae).</title>
        <authorList>
            <person name="Simons S.M."/>
            <person name="Carvalho E."/>
            <person name="Junqueira-de-Azevedo I."/>
            <person name="Ho P.L."/>
            <person name="Giovanni D."/>
            <person name="Mendonca R."/>
            <person name="Onofrio V."/>
            <person name="Landulfo G."/>
            <person name="Ramirez D."/>
            <person name="Barros-Battesti D."/>
        </authorList>
    </citation>
    <scope>NUCLEOTIDE SEQUENCE</scope>
    <source>
        <strain evidence="2">Female</strain>
        <tissue evidence="2">Salivary gland</tissue>
    </source>
</reference>
<dbReference type="Gene3D" id="2.40.128.20">
    <property type="match status" value="1"/>
</dbReference>
<dbReference type="Pfam" id="PF02098">
    <property type="entry name" value="His_binding"/>
    <property type="match status" value="1"/>
</dbReference>
<accession>A0A1D2AIQ1</accession>
<dbReference type="InterPro" id="IPR002970">
    <property type="entry name" value="Tick_his-bd"/>
</dbReference>
<keyword evidence="1" id="KW-0812">Transmembrane</keyword>
<dbReference type="GO" id="GO:0030682">
    <property type="term" value="P:symbiont-mediated perturbation of host defenses"/>
    <property type="evidence" value="ECO:0007669"/>
    <property type="project" value="InterPro"/>
</dbReference>
<proteinExistence type="predicted"/>
<dbReference type="GO" id="GO:0043176">
    <property type="term" value="F:amine binding"/>
    <property type="evidence" value="ECO:0007669"/>
    <property type="project" value="InterPro"/>
</dbReference>
<feature type="non-terminal residue" evidence="2">
    <location>
        <position position="1"/>
    </location>
</feature>
<evidence type="ECO:0000256" key="1">
    <source>
        <dbReference type="SAM" id="Phobius"/>
    </source>
</evidence>
<keyword evidence="1" id="KW-0472">Membrane</keyword>